<evidence type="ECO:0000313" key="3">
    <source>
        <dbReference type="Proteomes" id="UP001314229"/>
    </source>
</evidence>
<evidence type="ECO:0000313" key="2">
    <source>
        <dbReference type="EMBL" id="CAK6972638.1"/>
    </source>
</evidence>
<dbReference type="EMBL" id="CAWUFR010000208">
    <property type="protein sequence ID" value="CAK6972638.1"/>
    <property type="molecule type" value="Genomic_DNA"/>
</dbReference>
<protein>
    <submittedName>
        <fullName evidence="2">Uncharacterized protein</fullName>
    </submittedName>
</protein>
<dbReference type="Proteomes" id="UP001314229">
    <property type="component" value="Unassembled WGS sequence"/>
</dbReference>
<proteinExistence type="predicted"/>
<dbReference type="AlphaFoldDB" id="A0AAV1PLD5"/>
<sequence>MGWRAAGCRSSERRKCGPFDHRSAAGTNSRQQAAGGGGGLLIVDCLYLTRDGLCGEVKTSQSNQPDSEHSTVSASVQLNPGAVHSRRPSEARVVEDNECENTLENHYSSTCQLLLLFHSAAKQSTEDVVLLL</sequence>
<evidence type="ECO:0000256" key="1">
    <source>
        <dbReference type="SAM" id="MobiDB-lite"/>
    </source>
</evidence>
<organism evidence="2 3">
    <name type="scientific">Scomber scombrus</name>
    <name type="common">Atlantic mackerel</name>
    <name type="synonym">Scomber vernalis</name>
    <dbReference type="NCBI Taxonomy" id="13677"/>
    <lineage>
        <taxon>Eukaryota</taxon>
        <taxon>Metazoa</taxon>
        <taxon>Chordata</taxon>
        <taxon>Craniata</taxon>
        <taxon>Vertebrata</taxon>
        <taxon>Euteleostomi</taxon>
        <taxon>Actinopterygii</taxon>
        <taxon>Neopterygii</taxon>
        <taxon>Teleostei</taxon>
        <taxon>Neoteleostei</taxon>
        <taxon>Acanthomorphata</taxon>
        <taxon>Pelagiaria</taxon>
        <taxon>Scombriformes</taxon>
        <taxon>Scombridae</taxon>
        <taxon>Scomber</taxon>
    </lineage>
</organism>
<feature type="compositionally biased region" description="Polar residues" evidence="1">
    <location>
        <begin position="58"/>
        <end position="78"/>
    </location>
</feature>
<reference evidence="2 3" key="1">
    <citation type="submission" date="2024-01" db="EMBL/GenBank/DDBJ databases">
        <authorList>
            <person name="Alioto T."/>
            <person name="Alioto T."/>
            <person name="Gomez Garrido J."/>
        </authorList>
    </citation>
    <scope>NUCLEOTIDE SEQUENCE [LARGE SCALE GENOMIC DNA]</scope>
</reference>
<name>A0AAV1PLD5_SCOSC</name>
<comment type="caution">
    <text evidence="2">The sequence shown here is derived from an EMBL/GenBank/DDBJ whole genome shotgun (WGS) entry which is preliminary data.</text>
</comment>
<keyword evidence="3" id="KW-1185">Reference proteome</keyword>
<feature type="region of interest" description="Disordered" evidence="1">
    <location>
        <begin position="57"/>
        <end position="92"/>
    </location>
</feature>
<gene>
    <name evidence="2" type="ORF">FSCOSCO3_A022987</name>
</gene>
<accession>A0AAV1PLD5</accession>